<name>A0ABQ1L0V2_9SPHI</name>
<gene>
    <name evidence="2" type="ORF">GCM10011386_03040</name>
</gene>
<evidence type="ECO:0000313" key="2">
    <source>
        <dbReference type="EMBL" id="GGC14710.1"/>
    </source>
</evidence>
<proteinExistence type="predicted"/>
<evidence type="ECO:0000313" key="3">
    <source>
        <dbReference type="Proteomes" id="UP000597338"/>
    </source>
</evidence>
<evidence type="ECO:0000256" key="1">
    <source>
        <dbReference type="SAM" id="MobiDB-lite"/>
    </source>
</evidence>
<accession>A0ABQ1L0V2</accession>
<keyword evidence="3" id="KW-1185">Reference proteome</keyword>
<feature type="region of interest" description="Disordered" evidence="1">
    <location>
        <begin position="113"/>
        <end position="133"/>
    </location>
</feature>
<organism evidence="2 3">
    <name type="scientific">Parapedobacter defluvii</name>
    <dbReference type="NCBI Taxonomy" id="2045106"/>
    <lineage>
        <taxon>Bacteria</taxon>
        <taxon>Pseudomonadati</taxon>
        <taxon>Bacteroidota</taxon>
        <taxon>Sphingobacteriia</taxon>
        <taxon>Sphingobacteriales</taxon>
        <taxon>Sphingobacteriaceae</taxon>
        <taxon>Parapedobacter</taxon>
    </lineage>
</organism>
<sequence>MSFFSKSVKVVKDQFFTLALAATFIGFSAFKYAERFAAPESGWYQIQHTGSGSEDNPQNQEIVSFIGEELESEECSITQTLTPPCAVYLDMSLFPPNEDPINKTVDQADGLGAEIDPLSAGSADGYARQVPEN</sequence>
<dbReference type="RefSeq" id="WP_188746682.1">
    <property type="nucleotide sequence ID" value="NZ_BMIK01000001.1"/>
</dbReference>
<reference evidence="3" key="1">
    <citation type="journal article" date="2019" name="Int. J. Syst. Evol. Microbiol.">
        <title>The Global Catalogue of Microorganisms (GCM) 10K type strain sequencing project: providing services to taxonomists for standard genome sequencing and annotation.</title>
        <authorList>
            <consortium name="The Broad Institute Genomics Platform"/>
            <consortium name="The Broad Institute Genome Sequencing Center for Infectious Disease"/>
            <person name="Wu L."/>
            <person name="Ma J."/>
        </authorList>
    </citation>
    <scope>NUCLEOTIDE SEQUENCE [LARGE SCALE GENOMIC DNA]</scope>
    <source>
        <strain evidence="3">CGMCC 1.15342</strain>
    </source>
</reference>
<protein>
    <submittedName>
        <fullName evidence="2">Uncharacterized protein</fullName>
    </submittedName>
</protein>
<dbReference type="Proteomes" id="UP000597338">
    <property type="component" value="Unassembled WGS sequence"/>
</dbReference>
<comment type="caution">
    <text evidence="2">The sequence shown here is derived from an EMBL/GenBank/DDBJ whole genome shotgun (WGS) entry which is preliminary data.</text>
</comment>
<dbReference type="EMBL" id="BMIK01000001">
    <property type="protein sequence ID" value="GGC14710.1"/>
    <property type="molecule type" value="Genomic_DNA"/>
</dbReference>